<dbReference type="PANTHER" id="PTHR43031">
    <property type="entry name" value="FAD-DEPENDENT OXIDOREDUCTASE"/>
    <property type="match status" value="1"/>
</dbReference>
<dbReference type="EMBL" id="SOQX01000005">
    <property type="protein sequence ID" value="TDY00572.1"/>
    <property type="molecule type" value="Genomic_DNA"/>
</dbReference>
<gene>
    <name evidence="3" type="ORF">EDC23_2075</name>
</gene>
<dbReference type="InterPro" id="IPR050229">
    <property type="entry name" value="GlpE_sulfurtransferase"/>
</dbReference>
<evidence type="ECO:0000313" key="4">
    <source>
        <dbReference type="Proteomes" id="UP000294914"/>
    </source>
</evidence>
<dbReference type="Pfam" id="PF00581">
    <property type="entry name" value="Rhodanese"/>
    <property type="match status" value="2"/>
</dbReference>
<sequence>MFRRVFIFALSGLLWISAVYADDEGFPGRAEFPAISVIEQSELLERLDEVTVVDARSSLEFDTLRISGAVNIPVAGNAFEAEIKALRDRTDKPIVFYCNGRTCMKSYLAAKKAASEGITDTYAYDAGVFEWAQAYPEHAELLGKSPVKPEDIISRNKFQQHLLDPDKFSHEANSQDSQSLIIDVRDKYQRGATGLFPGVERWASLDDRQKLEQYIEKAKKESKTLLVYDEVGKQVRWLQYMLERVNLKDYYFMHEGAEAYYAEMMREFGIK</sequence>
<dbReference type="OrthoDB" id="9814704at2"/>
<evidence type="ECO:0000256" key="1">
    <source>
        <dbReference type="SAM" id="SignalP"/>
    </source>
</evidence>
<reference evidence="3 4" key="1">
    <citation type="submission" date="2019-03" db="EMBL/GenBank/DDBJ databases">
        <title>Genomic Encyclopedia of Type Strains, Phase IV (KMG-IV): sequencing the most valuable type-strain genomes for metagenomic binning, comparative biology and taxonomic classification.</title>
        <authorList>
            <person name="Goeker M."/>
        </authorList>
    </citation>
    <scope>NUCLEOTIDE SEQUENCE [LARGE SCALE GENOMIC DNA]</scope>
    <source>
        <strain evidence="3 4">DSM 16326</strain>
    </source>
</reference>
<dbReference type="PROSITE" id="PS50206">
    <property type="entry name" value="RHODANESE_3"/>
    <property type="match status" value="1"/>
</dbReference>
<dbReference type="SUPFAM" id="SSF52821">
    <property type="entry name" value="Rhodanese/Cell cycle control phosphatase"/>
    <property type="match status" value="2"/>
</dbReference>
<dbReference type="PANTHER" id="PTHR43031:SF1">
    <property type="entry name" value="PYRIDINE NUCLEOTIDE-DISULPHIDE OXIDOREDUCTASE"/>
    <property type="match status" value="1"/>
</dbReference>
<comment type="caution">
    <text evidence="3">The sequence shown here is derived from an EMBL/GenBank/DDBJ whole genome shotgun (WGS) entry which is preliminary data.</text>
</comment>
<evidence type="ECO:0000259" key="2">
    <source>
        <dbReference type="PROSITE" id="PS50206"/>
    </source>
</evidence>
<dbReference type="RefSeq" id="WP_134084207.1">
    <property type="nucleotide sequence ID" value="NZ_SOQX01000005.1"/>
</dbReference>
<dbReference type="AlphaFoldDB" id="A0A4R8IIR9"/>
<dbReference type="Gene3D" id="3.40.250.10">
    <property type="entry name" value="Rhodanese-like domain"/>
    <property type="match status" value="2"/>
</dbReference>
<dbReference type="SMART" id="SM00450">
    <property type="entry name" value="RHOD"/>
    <property type="match status" value="1"/>
</dbReference>
<protein>
    <submittedName>
        <fullName evidence="3">Rhodanese-related sulfurtransferase</fullName>
    </submittedName>
</protein>
<dbReference type="CDD" id="cd00158">
    <property type="entry name" value="RHOD"/>
    <property type="match status" value="1"/>
</dbReference>
<organism evidence="3 4">
    <name type="scientific">Thiohalophilus thiocyanatoxydans</name>
    <dbReference type="NCBI Taxonomy" id="381308"/>
    <lineage>
        <taxon>Bacteria</taxon>
        <taxon>Pseudomonadati</taxon>
        <taxon>Pseudomonadota</taxon>
        <taxon>Gammaproteobacteria</taxon>
        <taxon>Thiohalomonadales</taxon>
        <taxon>Thiohalophilaceae</taxon>
        <taxon>Thiohalophilus</taxon>
    </lineage>
</organism>
<keyword evidence="4" id="KW-1185">Reference proteome</keyword>
<name>A0A4R8IIR9_9GAMM</name>
<dbReference type="Proteomes" id="UP000294914">
    <property type="component" value="Unassembled WGS sequence"/>
</dbReference>
<feature type="chain" id="PRO_5020207959" evidence="1">
    <location>
        <begin position="22"/>
        <end position="271"/>
    </location>
</feature>
<accession>A0A4R8IIR9</accession>
<keyword evidence="1" id="KW-0732">Signal</keyword>
<proteinExistence type="predicted"/>
<dbReference type="InterPro" id="IPR001763">
    <property type="entry name" value="Rhodanese-like_dom"/>
</dbReference>
<keyword evidence="3" id="KW-0808">Transferase</keyword>
<dbReference type="GO" id="GO:0016740">
    <property type="term" value="F:transferase activity"/>
    <property type="evidence" value="ECO:0007669"/>
    <property type="project" value="UniProtKB-KW"/>
</dbReference>
<feature type="signal peptide" evidence="1">
    <location>
        <begin position="1"/>
        <end position="21"/>
    </location>
</feature>
<evidence type="ECO:0000313" key="3">
    <source>
        <dbReference type="EMBL" id="TDY00572.1"/>
    </source>
</evidence>
<feature type="domain" description="Rhodanese" evidence="2">
    <location>
        <begin position="46"/>
        <end position="140"/>
    </location>
</feature>
<dbReference type="InterPro" id="IPR036873">
    <property type="entry name" value="Rhodanese-like_dom_sf"/>
</dbReference>